<gene>
    <name evidence="6" type="ORF">ETAA8_27120</name>
</gene>
<dbReference type="InterPro" id="IPR029058">
    <property type="entry name" value="AB_hydrolase_fold"/>
</dbReference>
<feature type="domain" description="AB hydrolase-1" evidence="5">
    <location>
        <begin position="49"/>
        <end position="284"/>
    </location>
</feature>
<dbReference type="Proteomes" id="UP000315017">
    <property type="component" value="Chromosome"/>
</dbReference>
<dbReference type="PROSITE" id="PS01133">
    <property type="entry name" value="UPF0017"/>
    <property type="match status" value="1"/>
</dbReference>
<accession>A0A517YBM6</accession>
<name>A0A517YBM6_9BACT</name>
<dbReference type="PANTHER" id="PTHR10794:SF94">
    <property type="entry name" value="ESTERASE YHET-RELATED"/>
    <property type="match status" value="1"/>
</dbReference>
<proteinExistence type="inferred from homology"/>
<comment type="similarity">
    <text evidence="1">Belongs to the AB hydrolase superfamily. AB hydrolase 4 family.</text>
</comment>
<feature type="active site" description="Charge relay system" evidence="4">
    <location>
        <position position="280"/>
    </location>
</feature>
<feature type="active site" description="Charge relay system" evidence="4">
    <location>
        <position position="126"/>
    </location>
</feature>
<evidence type="ECO:0000256" key="3">
    <source>
        <dbReference type="ARBA" id="ARBA00022801"/>
    </source>
</evidence>
<evidence type="ECO:0000256" key="1">
    <source>
        <dbReference type="ARBA" id="ARBA00010884"/>
    </source>
</evidence>
<dbReference type="PIRSF" id="PIRSF005211">
    <property type="entry name" value="Ab_hydro_YheT"/>
    <property type="match status" value="1"/>
</dbReference>
<dbReference type="Gene3D" id="3.40.50.1820">
    <property type="entry name" value="alpha/beta hydrolase"/>
    <property type="match status" value="1"/>
</dbReference>
<dbReference type="GO" id="GO:0034338">
    <property type="term" value="F:short-chain carboxylesterase activity"/>
    <property type="evidence" value="ECO:0007669"/>
    <property type="project" value="TreeGrafter"/>
</dbReference>
<dbReference type="Pfam" id="PF00561">
    <property type="entry name" value="Abhydrolase_1"/>
    <property type="match status" value="1"/>
</dbReference>
<organism evidence="6 7">
    <name type="scientific">Anatilimnocola aggregata</name>
    <dbReference type="NCBI Taxonomy" id="2528021"/>
    <lineage>
        <taxon>Bacteria</taxon>
        <taxon>Pseudomonadati</taxon>
        <taxon>Planctomycetota</taxon>
        <taxon>Planctomycetia</taxon>
        <taxon>Pirellulales</taxon>
        <taxon>Pirellulaceae</taxon>
        <taxon>Anatilimnocola</taxon>
    </lineage>
</organism>
<evidence type="ECO:0000256" key="4">
    <source>
        <dbReference type="PIRSR" id="PIRSR005211-1"/>
    </source>
</evidence>
<dbReference type="KEGG" id="aagg:ETAA8_27120"/>
<evidence type="ECO:0000313" key="6">
    <source>
        <dbReference type="EMBL" id="QDU27624.1"/>
    </source>
</evidence>
<evidence type="ECO:0000313" key="7">
    <source>
        <dbReference type="Proteomes" id="UP000315017"/>
    </source>
</evidence>
<evidence type="ECO:0000259" key="5">
    <source>
        <dbReference type="Pfam" id="PF00561"/>
    </source>
</evidence>
<dbReference type="AlphaFoldDB" id="A0A517YBM6"/>
<evidence type="ECO:0000256" key="2">
    <source>
        <dbReference type="ARBA" id="ARBA00022487"/>
    </source>
</evidence>
<dbReference type="InterPro" id="IPR000952">
    <property type="entry name" value="AB_hydrolase_4_CS"/>
</dbReference>
<dbReference type="PANTHER" id="PTHR10794">
    <property type="entry name" value="ABHYDROLASE DOMAIN-CONTAINING PROTEIN"/>
    <property type="match status" value="1"/>
</dbReference>
<dbReference type="EMBL" id="CP036274">
    <property type="protein sequence ID" value="QDU27624.1"/>
    <property type="molecule type" value="Genomic_DNA"/>
</dbReference>
<sequence>MQTILGCYFFHQEIPYTATRHLVTLKDGDQIALHDDRPQKWQPNDPVALLVHGLGGSHKSGYMQRCAKKLNAHGVRVFRMDLRGCGAGIGLARQLCHAGRSQDVGEIIADINSRCLNSPLAVIGFSMGANMVLKLAGEWQCDAPENVVGVMGVAPPVDLNVCCTHVETVLRGVYDRSFVQGMKNYIALRQRSTPDVLTPEIPFGVSKIRDFDSHITAPLSGFANAIDYYAQASSGPYLEKIRIPTLIVTAKDDPIVPVVAFQDSKLSPFVRLIVADGGGHLGYIAARSKDADCRWLDWRVVDWTLSRMPGHLATAHWQVMQARVKTHPGVQHSV</sequence>
<dbReference type="InterPro" id="IPR050960">
    <property type="entry name" value="AB_hydrolase_4_sf"/>
</dbReference>
<keyword evidence="2" id="KW-0719">Serine esterase</keyword>
<protein>
    <submittedName>
        <fullName evidence="6">Putative hydrolase</fullName>
    </submittedName>
</protein>
<dbReference type="InterPro" id="IPR000073">
    <property type="entry name" value="AB_hydrolase_1"/>
</dbReference>
<dbReference type="SUPFAM" id="SSF53474">
    <property type="entry name" value="alpha/beta-Hydrolases"/>
    <property type="match status" value="1"/>
</dbReference>
<keyword evidence="7" id="KW-1185">Reference proteome</keyword>
<keyword evidence="3 6" id="KW-0378">Hydrolase</keyword>
<feature type="active site" description="Charge relay system" evidence="4">
    <location>
        <position position="253"/>
    </location>
</feature>
<dbReference type="InterPro" id="IPR012020">
    <property type="entry name" value="ABHD4"/>
</dbReference>
<dbReference type="GO" id="GO:0047372">
    <property type="term" value="F:monoacylglycerol lipase activity"/>
    <property type="evidence" value="ECO:0007669"/>
    <property type="project" value="TreeGrafter"/>
</dbReference>
<reference evidence="6 7" key="1">
    <citation type="submission" date="2019-02" db="EMBL/GenBank/DDBJ databases">
        <title>Deep-cultivation of Planctomycetes and their phenomic and genomic characterization uncovers novel biology.</title>
        <authorList>
            <person name="Wiegand S."/>
            <person name="Jogler M."/>
            <person name="Boedeker C."/>
            <person name="Pinto D."/>
            <person name="Vollmers J."/>
            <person name="Rivas-Marin E."/>
            <person name="Kohn T."/>
            <person name="Peeters S.H."/>
            <person name="Heuer A."/>
            <person name="Rast P."/>
            <person name="Oberbeckmann S."/>
            <person name="Bunk B."/>
            <person name="Jeske O."/>
            <person name="Meyerdierks A."/>
            <person name="Storesund J.E."/>
            <person name="Kallscheuer N."/>
            <person name="Luecker S."/>
            <person name="Lage O.M."/>
            <person name="Pohl T."/>
            <person name="Merkel B.J."/>
            <person name="Hornburger P."/>
            <person name="Mueller R.-W."/>
            <person name="Bruemmer F."/>
            <person name="Labrenz M."/>
            <person name="Spormann A.M."/>
            <person name="Op den Camp H."/>
            <person name="Overmann J."/>
            <person name="Amann R."/>
            <person name="Jetten M.S.M."/>
            <person name="Mascher T."/>
            <person name="Medema M.H."/>
            <person name="Devos D.P."/>
            <person name="Kaster A.-K."/>
            <person name="Ovreas L."/>
            <person name="Rohde M."/>
            <person name="Galperin M.Y."/>
            <person name="Jogler C."/>
        </authorList>
    </citation>
    <scope>NUCLEOTIDE SEQUENCE [LARGE SCALE GENOMIC DNA]</scope>
    <source>
        <strain evidence="6 7">ETA_A8</strain>
    </source>
</reference>